<proteinExistence type="predicted"/>
<evidence type="ECO:0000313" key="3">
    <source>
        <dbReference type="Proteomes" id="UP001583186"/>
    </source>
</evidence>
<feature type="region of interest" description="Disordered" evidence="1">
    <location>
        <begin position="144"/>
        <end position="163"/>
    </location>
</feature>
<keyword evidence="3" id="KW-1185">Reference proteome</keyword>
<evidence type="ECO:0000256" key="1">
    <source>
        <dbReference type="SAM" id="MobiDB-lite"/>
    </source>
</evidence>
<protein>
    <submittedName>
        <fullName evidence="2">Uncharacterized protein</fullName>
    </submittedName>
</protein>
<name>A0ABR3YQ42_9PEZI</name>
<evidence type="ECO:0000313" key="2">
    <source>
        <dbReference type="EMBL" id="KAL1889991.1"/>
    </source>
</evidence>
<reference evidence="2 3" key="1">
    <citation type="journal article" date="2024" name="IMA Fungus">
        <title>IMA Genome - F19 : A genome assembly and annotation guide to empower mycologists, including annotated draft genome sequences of Ceratocystis pirilliformis, Diaporthe australafricana, Fusarium ophioides, Paecilomyces lecythidis, and Sporothrix stenoceras.</title>
        <authorList>
            <person name="Aylward J."/>
            <person name="Wilson A.M."/>
            <person name="Visagie C.M."/>
            <person name="Spraker J."/>
            <person name="Barnes I."/>
            <person name="Buitendag C."/>
            <person name="Ceriani C."/>
            <person name="Del Mar Angel L."/>
            <person name="du Plessis D."/>
            <person name="Fuchs T."/>
            <person name="Gasser K."/>
            <person name="Kramer D."/>
            <person name="Li W."/>
            <person name="Munsamy K."/>
            <person name="Piso A."/>
            <person name="Price J.L."/>
            <person name="Sonnekus B."/>
            <person name="Thomas C."/>
            <person name="van der Nest A."/>
            <person name="van Dijk A."/>
            <person name="van Heerden A."/>
            <person name="van Vuuren N."/>
            <person name="Yilmaz N."/>
            <person name="Duong T.A."/>
            <person name="van der Merwe N.A."/>
            <person name="Wingfield M.J."/>
            <person name="Wingfield B.D."/>
        </authorList>
    </citation>
    <scope>NUCLEOTIDE SEQUENCE [LARGE SCALE GENOMIC DNA]</scope>
    <source>
        <strain evidence="2 3">CMW 5346</strain>
    </source>
</reference>
<organism evidence="2 3">
    <name type="scientific">Sporothrix stenoceras</name>
    <dbReference type="NCBI Taxonomy" id="5173"/>
    <lineage>
        <taxon>Eukaryota</taxon>
        <taxon>Fungi</taxon>
        <taxon>Dikarya</taxon>
        <taxon>Ascomycota</taxon>
        <taxon>Pezizomycotina</taxon>
        <taxon>Sordariomycetes</taxon>
        <taxon>Sordariomycetidae</taxon>
        <taxon>Ophiostomatales</taxon>
        <taxon>Ophiostomataceae</taxon>
        <taxon>Sporothrix</taxon>
    </lineage>
</organism>
<feature type="compositionally biased region" description="Basic and acidic residues" evidence="1">
    <location>
        <begin position="150"/>
        <end position="163"/>
    </location>
</feature>
<accession>A0ABR3YQ42</accession>
<sequence length="163" mass="18044">MAYTTPLFHKSFHTPGWHGDADTPVVDNKYIDKDTGKVVVVPPDHAEYLGPPAIDIIISCLHDSNEGGTGEGAPHGHRRSMRAFPMDALLRHVLRVAYRHKHQGVYIDSVMATPFAIRLTIGGDFSSDEYDTITDEMMNGIWDVTEEDEGPVKEKKEDGGGKK</sequence>
<comment type="caution">
    <text evidence="2">The sequence shown here is derived from an EMBL/GenBank/DDBJ whole genome shotgun (WGS) entry which is preliminary data.</text>
</comment>
<dbReference type="Proteomes" id="UP001583186">
    <property type="component" value="Unassembled WGS sequence"/>
</dbReference>
<gene>
    <name evidence="2" type="ORF">Sste5346_008570</name>
</gene>
<dbReference type="EMBL" id="JAWCUI010000067">
    <property type="protein sequence ID" value="KAL1889991.1"/>
    <property type="molecule type" value="Genomic_DNA"/>
</dbReference>